<evidence type="ECO:0000313" key="2">
    <source>
        <dbReference type="Proteomes" id="UP000250163"/>
    </source>
</evidence>
<dbReference type="OrthoDB" id="5760042at2"/>
<dbReference type="RefSeq" id="WP_112714864.1">
    <property type="nucleotide sequence ID" value="NZ_LS483250.1"/>
</dbReference>
<evidence type="ECO:0008006" key="3">
    <source>
        <dbReference type="Google" id="ProtNLM"/>
    </source>
</evidence>
<protein>
    <recommendedName>
        <fullName evidence="3">Flagellin</fullName>
    </recommendedName>
</protein>
<evidence type="ECO:0000313" key="1">
    <source>
        <dbReference type="EMBL" id="SQD78644.1"/>
    </source>
</evidence>
<dbReference type="KEGG" id="mya:MORIYA_2166"/>
<dbReference type="AlphaFoldDB" id="A0A330LNS3"/>
<sequence length="344" mass="37263">MINLLNKVSDNLVNSTKHLPSLVTPAANQSTKGSSVNVVDSKLTTTERHKQRNGNVTASGLARWSGLNSNQLTFSQYKSAENSLGTVYRELVNISTMLNNKVNNADVMANRVRQLDHVTSKDLNGQLQPKVLNRHTERPNYVLNSVNLLAKKPAETLSMVLPSAGKSVSFHIPAYAEPKEILMSINRSLAAVDTHVTLNAEQKLVFNPTSDNSRFFNEPVLFSGEGIRVPAGNPVPVQMQLQVGALLSLADAIDGNANKKNGHKQDVNEQVRQVQADVRHAIVQLRAAMDQVRNKGSHSAPIDISAVASELSALLSDGDFGSRLTSLLAQANISRNTAVALLNK</sequence>
<name>A0A330LNS3_9GAMM</name>
<proteinExistence type="predicted"/>
<dbReference type="Proteomes" id="UP000250163">
    <property type="component" value="Chromosome MORIYA"/>
</dbReference>
<accession>A0A330LNS3</accession>
<keyword evidence="2" id="KW-1185">Reference proteome</keyword>
<gene>
    <name evidence="1" type="ORF">MORIYA_2166</name>
</gene>
<dbReference type="EMBL" id="LS483250">
    <property type="protein sequence ID" value="SQD78644.1"/>
    <property type="molecule type" value="Genomic_DNA"/>
</dbReference>
<reference evidence="2" key="1">
    <citation type="submission" date="2018-05" db="EMBL/GenBank/DDBJ databases">
        <authorList>
            <person name="Cea G.-C."/>
            <person name="William W."/>
        </authorList>
    </citation>
    <scope>NUCLEOTIDE SEQUENCE [LARGE SCALE GENOMIC DNA]</scope>
    <source>
        <strain evidence="2">DB21MT 5</strain>
    </source>
</reference>
<organism evidence="1 2">
    <name type="scientific">Moritella yayanosii</name>
    <dbReference type="NCBI Taxonomy" id="69539"/>
    <lineage>
        <taxon>Bacteria</taxon>
        <taxon>Pseudomonadati</taxon>
        <taxon>Pseudomonadota</taxon>
        <taxon>Gammaproteobacteria</taxon>
        <taxon>Alteromonadales</taxon>
        <taxon>Moritellaceae</taxon>
        <taxon>Moritella</taxon>
    </lineage>
</organism>